<dbReference type="Gene3D" id="3.40.50.11660">
    <property type="entry name" value="Glycosyl transferase family 10, C-terminal domain"/>
    <property type="match status" value="1"/>
</dbReference>
<dbReference type="InterPro" id="IPR038577">
    <property type="entry name" value="GT10-like_C_sf"/>
</dbReference>
<feature type="signal peptide" evidence="13">
    <location>
        <begin position="1"/>
        <end position="27"/>
    </location>
</feature>
<keyword evidence="8" id="KW-1133">Transmembrane helix</keyword>
<dbReference type="GO" id="GO:0008417">
    <property type="term" value="F:fucosyltransferase activity"/>
    <property type="evidence" value="ECO:0007669"/>
    <property type="project" value="InterPro"/>
</dbReference>
<dbReference type="CTD" id="39653"/>
<evidence type="ECO:0000313" key="17">
    <source>
        <dbReference type="RefSeq" id="XP_026735568.1"/>
    </source>
</evidence>
<evidence type="ECO:0000259" key="14">
    <source>
        <dbReference type="Pfam" id="PF00852"/>
    </source>
</evidence>
<dbReference type="GO" id="GO:0032580">
    <property type="term" value="C:Golgi cisterna membrane"/>
    <property type="evidence" value="ECO:0007669"/>
    <property type="project" value="UniProtKB-SubCell"/>
</dbReference>
<comment type="pathway">
    <text evidence="2">Protein modification; protein glycosylation.</text>
</comment>
<dbReference type="InterPro" id="IPR055270">
    <property type="entry name" value="Glyco_tran_10_C"/>
</dbReference>
<gene>
    <name evidence="17 18" type="primary">LOC113499332</name>
</gene>
<feature type="chain" id="PRO_5044656581" description="Fucosyltransferase" evidence="13">
    <location>
        <begin position="28"/>
        <end position="449"/>
    </location>
</feature>
<evidence type="ECO:0000256" key="7">
    <source>
        <dbReference type="ARBA" id="ARBA00022968"/>
    </source>
</evidence>
<evidence type="ECO:0000256" key="10">
    <source>
        <dbReference type="ARBA" id="ARBA00023136"/>
    </source>
</evidence>
<protein>
    <recommendedName>
        <fullName evidence="12">Fucosyltransferase</fullName>
        <ecNumber evidence="12">2.4.1.-</ecNumber>
    </recommendedName>
</protein>
<dbReference type="PANTHER" id="PTHR48438:SF1">
    <property type="entry name" value="ALPHA-(1,3)-FUCOSYLTRANSFERASE C-RELATED"/>
    <property type="match status" value="1"/>
</dbReference>
<dbReference type="EC" id="2.4.1.-" evidence="12"/>
<dbReference type="Pfam" id="PF00852">
    <property type="entry name" value="Glyco_transf_10"/>
    <property type="match status" value="1"/>
</dbReference>
<dbReference type="InterPro" id="IPR001503">
    <property type="entry name" value="Glyco_trans_10"/>
</dbReference>
<evidence type="ECO:0000256" key="2">
    <source>
        <dbReference type="ARBA" id="ARBA00004922"/>
    </source>
</evidence>
<proteinExistence type="inferred from homology"/>
<evidence type="ECO:0000256" key="11">
    <source>
        <dbReference type="ARBA" id="ARBA00023180"/>
    </source>
</evidence>
<dbReference type="RefSeq" id="XP_026735569.1">
    <property type="nucleotide sequence ID" value="XM_026879768.1"/>
</dbReference>
<keyword evidence="13" id="KW-0732">Signal</keyword>
<evidence type="ECO:0000256" key="12">
    <source>
        <dbReference type="RuleBase" id="RU003832"/>
    </source>
</evidence>
<keyword evidence="10" id="KW-0472">Membrane</keyword>
<dbReference type="GeneID" id="113499332"/>
<dbReference type="Pfam" id="PF17039">
    <property type="entry name" value="Glyco_tran_10_N"/>
    <property type="match status" value="1"/>
</dbReference>
<sequence length="449" mass="51876">MWVRVARALRALRRAALLLPLALTALALLLLPRPPPLAPSPRSPSAPAPPREEPHVQIQHLDVVTEPEYVVGHEDVSTHLPWFMRGGEHRPWQHEPDAKLFPEDAPGDDRVVQQLMYTLPKNENVPIKKILLANGFGAWGVAAGRTEFVRNKCPVDRCTLSSDTRDAATADAILYKDHHTPFNVKRPLTQIWILYYLECPYHTASLRPSSVDVFNWTSTYRRDSDIVAPYERWVYYDPLVTEKDLDRNYAANKTKKVAWFVSNCHARNRRLQYARQLSRHIQVDIYGACGSHHCPRTDPNCLEMLDRDYKFYLAFENSNCRDYVTEKFFVNGLQHNVLPIVMGAQASEYAAVAPHNSYVHVEEFANPEELANYLKRLDEDDNLYNSYFKWKGTGEFINTYFFCRVCAMVHANERRQRSAHYSDVQAWWRDGACTRADWRAAQRDTRDNG</sequence>
<dbReference type="KEGG" id="tnl:113499332"/>
<feature type="domain" description="Fucosyltransferase N-terminal" evidence="15">
    <location>
        <begin position="147"/>
        <end position="230"/>
    </location>
</feature>
<evidence type="ECO:0000256" key="5">
    <source>
        <dbReference type="ARBA" id="ARBA00022679"/>
    </source>
</evidence>
<dbReference type="PANTHER" id="PTHR48438">
    <property type="entry name" value="ALPHA-(1,3)-FUCOSYLTRANSFERASE C-RELATED"/>
    <property type="match status" value="1"/>
</dbReference>
<evidence type="ECO:0000256" key="13">
    <source>
        <dbReference type="SAM" id="SignalP"/>
    </source>
</evidence>
<name>A0A7E5W4L7_TRINI</name>
<reference evidence="17 18" key="1">
    <citation type="submission" date="2025-04" db="UniProtKB">
        <authorList>
            <consortium name="RefSeq"/>
        </authorList>
    </citation>
    <scope>IDENTIFICATION</scope>
</reference>
<organism evidence="16 18">
    <name type="scientific">Trichoplusia ni</name>
    <name type="common">Cabbage looper</name>
    <dbReference type="NCBI Taxonomy" id="7111"/>
    <lineage>
        <taxon>Eukaryota</taxon>
        <taxon>Metazoa</taxon>
        <taxon>Ecdysozoa</taxon>
        <taxon>Arthropoda</taxon>
        <taxon>Hexapoda</taxon>
        <taxon>Insecta</taxon>
        <taxon>Pterygota</taxon>
        <taxon>Neoptera</taxon>
        <taxon>Endopterygota</taxon>
        <taxon>Lepidoptera</taxon>
        <taxon>Glossata</taxon>
        <taxon>Ditrysia</taxon>
        <taxon>Noctuoidea</taxon>
        <taxon>Noctuidae</taxon>
        <taxon>Plusiinae</taxon>
        <taxon>Trichoplusia</taxon>
    </lineage>
</organism>
<evidence type="ECO:0000259" key="15">
    <source>
        <dbReference type="Pfam" id="PF17039"/>
    </source>
</evidence>
<keyword evidence="16" id="KW-1185">Reference proteome</keyword>
<dbReference type="AlphaFoldDB" id="A0A7E5W4L7"/>
<evidence type="ECO:0000256" key="1">
    <source>
        <dbReference type="ARBA" id="ARBA00004447"/>
    </source>
</evidence>
<keyword evidence="7" id="KW-0735">Signal-anchor</keyword>
<comment type="similarity">
    <text evidence="3 12">Belongs to the glycosyltransferase 10 family.</text>
</comment>
<evidence type="ECO:0000256" key="8">
    <source>
        <dbReference type="ARBA" id="ARBA00022989"/>
    </source>
</evidence>
<evidence type="ECO:0000256" key="4">
    <source>
        <dbReference type="ARBA" id="ARBA00022676"/>
    </source>
</evidence>
<evidence type="ECO:0000313" key="16">
    <source>
        <dbReference type="Proteomes" id="UP000322000"/>
    </source>
</evidence>
<keyword evidence="5 12" id="KW-0808">Transferase</keyword>
<dbReference type="RefSeq" id="XP_026735568.1">
    <property type="nucleotide sequence ID" value="XM_026879767.1"/>
</dbReference>
<dbReference type="OrthoDB" id="427096at2759"/>
<evidence type="ECO:0000256" key="6">
    <source>
        <dbReference type="ARBA" id="ARBA00022692"/>
    </source>
</evidence>
<feature type="domain" description="Fucosyltransferase C-terminal" evidence="14">
    <location>
        <begin position="251"/>
        <end position="427"/>
    </location>
</feature>
<dbReference type="SUPFAM" id="SSF53756">
    <property type="entry name" value="UDP-Glycosyltransferase/glycogen phosphorylase"/>
    <property type="match status" value="1"/>
</dbReference>
<keyword evidence="11" id="KW-0325">Glycoprotein</keyword>
<dbReference type="FunFam" id="3.40.50.11660:FF:000004">
    <property type="entry name" value="Glycoprotein 3-alpha-L-fucosyltransferase A"/>
    <property type="match status" value="1"/>
</dbReference>
<dbReference type="InterPro" id="IPR031481">
    <property type="entry name" value="Glyco_tran_10_N"/>
</dbReference>
<comment type="subcellular location">
    <subcellularLocation>
        <location evidence="1 12">Golgi apparatus</location>
        <location evidence="1 12">Golgi stack membrane</location>
        <topology evidence="1 12">Single-pass type II membrane protein</topology>
    </subcellularLocation>
</comment>
<evidence type="ECO:0000256" key="3">
    <source>
        <dbReference type="ARBA" id="ARBA00008919"/>
    </source>
</evidence>
<dbReference type="UniPathway" id="UPA00378"/>
<keyword evidence="6 12" id="KW-0812">Transmembrane</keyword>
<keyword evidence="4 12" id="KW-0328">Glycosyltransferase</keyword>
<dbReference type="Proteomes" id="UP000322000">
    <property type="component" value="Chromosome 12"/>
</dbReference>
<accession>A0A7E5W4L7</accession>
<evidence type="ECO:0000313" key="18">
    <source>
        <dbReference type="RefSeq" id="XP_026735569.1"/>
    </source>
</evidence>
<evidence type="ECO:0000256" key="9">
    <source>
        <dbReference type="ARBA" id="ARBA00023034"/>
    </source>
</evidence>
<keyword evidence="9 12" id="KW-0333">Golgi apparatus</keyword>